<protein>
    <submittedName>
        <fullName evidence="1">Uncharacterized protein</fullName>
    </submittedName>
</protein>
<accession>A0A509EL71</accession>
<name>A0A509EL71_9HYPH</name>
<dbReference type="AlphaFoldDB" id="A0A509EL71"/>
<sequence>MKGRLTFRPPWTAQPYSEAVRPRVPGFAPTIWAAAELTVPALISCTAAEIWAEPQGWS</sequence>
<dbReference type="EMBL" id="CABFPH010000226">
    <property type="protein sequence ID" value="VUD75097.1"/>
    <property type="molecule type" value="Genomic_DNA"/>
</dbReference>
<evidence type="ECO:0000313" key="2">
    <source>
        <dbReference type="Proteomes" id="UP000410984"/>
    </source>
</evidence>
<gene>
    <name evidence="1" type="ORF">MET9862_05739</name>
</gene>
<organism evidence="1 2">
    <name type="scientific">Methylobacterium symbioticum</name>
    <dbReference type="NCBI Taxonomy" id="2584084"/>
    <lineage>
        <taxon>Bacteria</taxon>
        <taxon>Pseudomonadati</taxon>
        <taxon>Pseudomonadota</taxon>
        <taxon>Alphaproteobacteria</taxon>
        <taxon>Hyphomicrobiales</taxon>
        <taxon>Methylobacteriaceae</taxon>
        <taxon>Methylobacterium</taxon>
    </lineage>
</organism>
<evidence type="ECO:0000313" key="1">
    <source>
        <dbReference type="EMBL" id="VUD75097.1"/>
    </source>
</evidence>
<dbReference type="Proteomes" id="UP000410984">
    <property type="component" value="Unassembled WGS sequence"/>
</dbReference>
<keyword evidence="2" id="KW-1185">Reference proteome</keyword>
<reference evidence="1 2" key="1">
    <citation type="submission" date="2019-06" db="EMBL/GenBank/DDBJ databases">
        <authorList>
            <person name="Rodrigo-Torres L."/>
            <person name="Arahal R. D."/>
            <person name="Lucena T."/>
        </authorList>
    </citation>
    <scope>NUCLEOTIDE SEQUENCE [LARGE SCALE GENOMIC DNA]</scope>
    <source>
        <strain evidence="1 2">SB0023/3</strain>
    </source>
</reference>
<proteinExistence type="predicted"/>